<evidence type="ECO:0000256" key="4">
    <source>
        <dbReference type="ARBA" id="ARBA00023172"/>
    </source>
</evidence>
<proteinExistence type="inferred from homology"/>
<dbReference type="PROSITE" id="PS51898">
    <property type="entry name" value="TYR_RECOMBINASE"/>
    <property type="match status" value="1"/>
</dbReference>
<dbReference type="InterPro" id="IPR013762">
    <property type="entry name" value="Integrase-like_cat_sf"/>
</dbReference>
<evidence type="ECO:0000256" key="1">
    <source>
        <dbReference type="ARBA" id="ARBA00008857"/>
    </source>
</evidence>
<dbReference type="OrthoDB" id="7615137at2"/>
<dbReference type="Gene3D" id="3.30.160.390">
    <property type="entry name" value="Integrase, DNA-binding domain"/>
    <property type="match status" value="1"/>
</dbReference>
<dbReference type="Gene3D" id="1.10.443.10">
    <property type="entry name" value="Intergrase catalytic core"/>
    <property type="match status" value="1"/>
</dbReference>
<dbReference type="Proteomes" id="UP000198755">
    <property type="component" value="Unassembled WGS sequence"/>
</dbReference>
<dbReference type="AlphaFoldDB" id="A0A1I3Y9E4"/>
<dbReference type="InterPro" id="IPR038488">
    <property type="entry name" value="Integrase_DNA-bd_sf"/>
</dbReference>
<dbReference type="Pfam" id="PF13356">
    <property type="entry name" value="Arm-DNA-bind_3"/>
    <property type="match status" value="1"/>
</dbReference>
<comment type="similarity">
    <text evidence="1">Belongs to the 'phage' integrase family.</text>
</comment>
<dbReference type="InterPro" id="IPR011010">
    <property type="entry name" value="DNA_brk_join_enz"/>
</dbReference>
<evidence type="ECO:0000256" key="3">
    <source>
        <dbReference type="ARBA" id="ARBA00023125"/>
    </source>
</evidence>
<dbReference type="Pfam" id="PF00589">
    <property type="entry name" value="Phage_integrase"/>
    <property type="match status" value="1"/>
</dbReference>
<evidence type="ECO:0000259" key="5">
    <source>
        <dbReference type="PROSITE" id="PS51898"/>
    </source>
</evidence>
<gene>
    <name evidence="6" type="ORF">SAMN05444581_105115</name>
</gene>
<organism evidence="6 7">
    <name type="scientific">Methylocapsa palsarum</name>
    <dbReference type="NCBI Taxonomy" id="1612308"/>
    <lineage>
        <taxon>Bacteria</taxon>
        <taxon>Pseudomonadati</taxon>
        <taxon>Pseudomonadota</taxon>
        <taxon>Alphaproteobacteria</taxon>
        <taxon>Hyphomicrobiales</taxon>
        <taxon>Beijerinckiaceae</taxon>
        <taxon>Methylocapsa</taxon>
    </lineage>
</organism>
<name>A0A1I3Y9E4_9HYPH</name>
<dbReference type="STRING" id="1612308.SAMN05444581_105115"/>
<evidence type="ECO:0000256" key="2">
    <source>
        <dbReference type="ARBA" id="ARBA00022908"/>
    </source>
</evidence>
<keyword evidence="2" id="KW-0229">DNA integration</keyword>
<dbReference type="GO" id="GO:0015074">
    <property type="term" value="P:DNA integration"/>
    <property type="evidence" value="ECO:0007669"/>
    <property type="project" value="UniProtKB-KW"/>
</dbReference>
<accession>A0A1I3Y9E4</accession>
<dbReference type="InterPro" id="IPR010998">
    <property type="entry name" value="Integrase_recombinase_N"/>
</dbReference>
<dbReference type="GO" id="GO:0006310">
    <property type="term" value="P:DNA recombination"/>
    <property type="evidence" value="ECO:0007669"/>
    <property type="project" value="UniProtKB-KW"/>
</dbReference>
<feature type="domain" description="Tyr recombinase" evidence="5">
    <location>
        <begin position="206"/>
        <end position="384"/>
    </location>
</feature>
<evidence type="ECO:0000313" key="6">
    <source>
        <dbReference type="EMBL" id="SFK28597.1"/>
    </source>
</evidence>
<dbReference type="Gene3D" id="1.10.150.130">
    <property type="match status" value="1"/>
</dbReference>
<dbReference type="PANTHER" id="PTHR30629:SF2">
    <property type="entry name" value="PROPHAGE INTEGRASE INTS-RELATED"/>
    <property type="match status" value="1"/>
</dbReference>
<dbReference type="SUPFAM" id="SSF56349">
    <property type="entry name" value="DNA breaking-rejoining enzymes"/>
    <property type="match status" value="1"/>
</dbReference>
<protein>
    <submittedName>
        <fullName evidence="6">Integrase</fullName>
    </submittedName>
</protein>
<dbReference type="Pfam" id="PF22022">
    <property type="entry name" value="Phage_int_M"/>
    <property type="match status" value="1"/>
</dbReference>
<keyword evidence="7" id="KW-1185">Reference proteome</keyword>
<dbReference type="GO" id="GO:0003677">
    <property type="term" value="F:DNA binding"/>
    <property type="evidence" value="ECO:0007669"/>
    <property type="project" value="UniProtKB-KW"/>
</dbReference>
<evidence type="ECO:0000313" key="7">
    <source>
        <dbReference type="Proteomes" id="UP000198755"/>
    </source>
</evidence>
<keyword evidence="4" id="KW-0233">DNA recombination</keyword>
<dbReference type="RefSeq" id="WP_091680595.1">
    <property type="nucleotide sequence ID" value="NZ_FOSN01000005.1"/>
</dbReference>
<dbReference type="InterPro" id="IPR025166">
    <property type="entry name" value="Integrase_DNA_bind_dom"/>
</dbReference>
<dbReference type="InterPro" id="IPR053876">
    <property type="entry name" value="Phage_int_M"/>
</dbReference>
<dbReference type="InterPro" id="IPR050808">
    <property type="entry name" value="Phage_Integrase"/>
</dbReference>
<reference evidence="6 7" key="1">
    <citation type="submission" date="2016-10" db="EMBL/GenBank/DDBJ databases">
        <authorList>
            <person name="de Groot N.N."/>
        </authorList>
    </citation>
    <scope>NUCLEOTIDE SEQUENCE [LARGE SCALE GENOMIC DNA]</scope>
    <source>
        <strain evidence="6 7">NE2</strain>
    </source>
</reference>
<dbReference type="EMBL" id="FOSN01000005">
    <property type="protein sequence ID" value="SFK28597.1"/>
    <property type="molecule type" value="Genomic_DNA"/>
</dbReference>
<dbReference type="CDD" id="cd00801">
    <property type="entry name" value="INT_P4_C"/>
    <property type="match status" value="1"/>
</dbReference>
<dbReference type="InterPro" id="IPR002104">
    <property type="entry name" value="Integrase_catalytic"/>
</dbReference>
<sequence length="410" mass="45070">MAKPLTVRTLETIRPGEARKEVPDGLVRGLYYILQPSGKAGWAVRYRVSGVSRKMTLGTYPALSLKAARDLAAKALVKVAGGEDPAAAKQFAKAAKQSPLDHDLVEKVAEQFIARHIKASMRPSWAREAERMMRKEVIASWRGRKLSEIRKADIHELLDSIVDRPAPIVANRVLAIFRRMCGWAVERGIIEASPCLGIRSPSPERSRDRVLDDVELRAVWLAAEGLGWPFGRIIQLLILTGQRLGEVSEMRWSELDFTTRTWTLPKERCKNGQAHQVPLSPQALAILEGLPRIGGASDFVFTTNGRTPVSGFSKARAHLGAALPAAPHWTFHDLRRTAATGMARLGVSIPVIEKILNHRSGSFAGIVGIYQRHGFADEKRVALETWGRFVETLVNGEPAGNVAALTTARG</sequence>
<dbReference type="PANTHER" id="PTHR30629">
    <property type="entry name" value="PROPHAGE INTEGRASE"/>
    <property type="match status" value="1"/>
</dbReference>
<keyword evidence="3" id="KW-0238">DNA-binding</keyword>